<evidence type="ECO:0000313" key="1">
    <source>
        <dbReference type="EMBL" id="PKU48366.1"/>
    </source>
</evidence>
<evidence type="ECO:0000313" key="2">
    <source>
        <dbReference type="Proteomes" id="UP000233556"/>
    </source>
</evidence>
<dbReference type="AlphaFoldDB" id="A0A2I0UQP9"/>
<keyword evidence="2" id="KW-1185">Reference proteome</keyword>
<accession>A0A2I0UQP9</accession>
<organism evidence="1 2">
    <name type="scientific">Limosa lapponica baueri</name>
    <dbReference type="NCBI Taxonomy" id="1758121"/>
    <lineage>
        <taxon>Eukaryota</taxon>
        <taxon>Metazoa</taxon>
        <taxon>Chordata</taxon>
        <taxon>Craniata</taxon>
        <taxon>Vertebrata</taxon>
        <taxon>Euteleostomi</taxon>
        <taxon>Archelosauria</taxon>
        <taxon>Archosauria</taxon>
        <taxon>Dinosauria</taxon>
        <taxon>Saurischia</taxon>
        <taxon>Theropoda</taxon>
        <taxon>Coelurosauria</taxon>
        <taxon>Aves</taxon>
        <taxon>Neognathae</taxon>
        <taxon>Neoaves</taxon>
        <taxon>Charadriiformes</taxon>
        <taxon>Scolopacidae</taxon>
        <taxon>Limosa</taxon>
    </lineage>
</organism>
<name>A0A2I0UQP9_LIMLA</name>
<dbReference type="EMBL" id="KZ505655">
    <property type="protein sequence ID" value="PKU48366.1"/>
    <property type="molecule type" value="Genomic_DNA"/>
</dbReference>
<reference evidence="2" key="2">
    <citation type="submission" date="2017-12" db="EMBL/GenBank/DDBJ databases">
        <title>Genome sequence of the Bar-tailed Godwit (Limosa lapponica baueri).</title>
        <authorList>
            <person name="Lima N.C.B."/>
            <person name="Parody-Merino A.M."/>
            <person name="Battley P.F."/>
            <person name="Fidler A.E."/>
            <person name="Prosdocimi F."/>
        </authorList>
    </citation>
    <scope>NUCLEOTIDE SEQUENCE [LARGE SCALE GENOMIC DNA]</scope>
</reference>
<reference evidence="2" key="1">
    <citation type="submission" date="2017-11" db="EMBL/GenBank/DDBJ databases">
        <authorList>
            <person name="Lima N.C."/>
            <person name="Parody-Merino A.M."/>
            <person name="Battley P.F."/>
            <person name="Fidler A.E."/>
            <person name="Prosdocimi F."/>
        </authorList>
    </citation>
    <scope>NUCLEOTIDE SEQUENCE [LARGE SCALE GENOMIC DNA]</scope>
</reference>
<protein>
    <submittedName>
        <fullName evidence="1">Uncharacterized protein</fullName>
    </submittedName>
</protein>
<dbReference type="Proteomes" id="UP000233556">
    <property type="component" value="Unassembled WGS sequence"/>
</dbReference>
<sequence>MRQLLGTPISFSPYSVAGPTNAGVKPNPGLTETKGPIKCPLLIYTHLKMKLDLIEYRKYIGISISGIFIKSIISKLSELSVNSGVTNELACCLDTSEENSADIAGRALSFSCCPKDSGKTQPGVTETPALLQLITETWGEDRCDCLGILLLVMQT</sequence>
<gene>
    <name evidence="1" type="ORF">llap_1366</name>
</gene>
<proteinExistence type="predicted"/>